<organism evidence="3 4">
    <name type="scientific">Mucilaginibacter lappiensis</name>
    <dbReference type="NCBI Taxonomy" id="354630"/>
    <lineage>
        <taxon>Bacteria</taxon>
        <taxon>Pseudomonadati</taxon>
        <taxon>Bacteroidota</taxon>
        <taxon>Sphingobacteriia</taxon>
        <taxon>Sphingobacteriales</taxon>
        <taxon>Sphingobacteriaceae</taxon>
        <taxon>Mucilaginibacter</taxon>
    </lineage>
</organism>
<dbReference type="Pfam" id="PF13561">
    <property type="entry name" value="adh_short_C2"/>
    <property type="match status" value="1"/>
</dbReference>
<dbReference type="PANTHER" id="PTHR43477:SF1">
    <property type="entry name" value="DIHYDROANTICAPSIN 7-DEHYDROGENASE"/>
    <property type="match status" value="1"/>
</dbReference>
<evidence type="ECO:0000313" key="3">
    <source>
        <dbReference type="EMBL" id="MBB6112685.1"/>
    </source>
</evidence>
<dbReference type="InterPro" id="IPR051122">
    <property type="entry name" value="SDR_DHRS6-like"/>
</dbReference>
<dbReference type="CDD" id="cd11731">
    <property type="entry name" value="Lin1944_like_SDR_c"/>
    <property type="match status" value="1"/>
</dbReference>
<gene>
    <name evidence="3" type="ORF">HDF23_005462</name>
</gene>
<dbReference type="PRINTS" id="PR00081">
    <property type="entry name" value="GDHRDH"/>
</dbReference>
<dbReference type="Proteomes" id="UP000541583">
    <property type="component" value="Unassembled WGS sequence"/>
</dbReference>
<dbReference type="SUPFAM" id="SSF51735">
    <property type="entry name" value="NAD(P)-binding Rossmann-fold domains"/>
    <property type="match status" value="1"/>
</dbReference>
<accession>A0ABR6PSC0</accession>
<protein>
    <submittedName>
        <fullName evidence="3">NAD(P)-dependent dehydrogenase (Short-subunit alcohol dehydrogenase family)</fullName>
    </submittedName>
</protein>
<dbReference type="RefSeq" id="WP_076378241.1">
    <property type="nucleotide sequence ID" value="NZ_FTMG01000020.1"/>
</dbReference>
<proteinExistence type="inferred from homology"/>
<keyword evidence="4" id="KW-1185">Reference proteome</keyword>
<dbReference type="InterPro" id="IPR036291">
    <property type="entry name" value="NAD(P)-bd_dom_sf"/>
</dbReference>
<dbReference type="EMBL" id="JACHCB010000020">
    <property type="protein sequence ID" value="MBB6112685.1"/>
    <property type="molecule type" value="Genomic_DNA"/>
</dbReference>
<dbReference type="Gene3D" id="3.40.50.720">
    <property type="entry name" value="NAD(P)-binding Rossmann-like Domain"/>
    <property type="match status" value="1"/>
</dbReference>
<sequence>MKIIIVGASGTIGKKVTEALRGENEIITAGSKSGDIQVDISSTESIEAFYKQTGNFDALISVTGNAYFGPLKTMTIKDFDIGLQSKVRGQVNLVLIGQHYINAKGSFTLTSGILSDDPILLGVNPAAVNGAINAFTKSAAIELENGVRINAISAGVVEDAPGYFSYFPGHIPVTMDRVTNAYYKSVFGALTGQVIQVW</sequence>
<dbReference type="NCBIfam" id="NF005754">
    <property type="entry name" value="PRK07578.1"/>
    <property type="match status" value="1"/>
</dbReference>
<keyword evidence="2" id="KW-0560">Oxidoreductase</keyword>
<comment type="similarity">
    <text evidence="1">Belongs to the short-chain dehydrogenases/reductases (SDR) family.</text>
</comment>
<dbReference type="PANTHER" id="PTHR43477">
    <property type="entry name" value="DIHYDROANTICAPSIN 7-DEHYDROGENASE"/>
    <property type="match status" value="1"/>
</dbReference>
<dbReference type="InterPro" id="IPR002347">
    <property type="entry name" value="SDR_fam"/>
</dbReference>
<evidence type="ECO:0000313" key="4">
    <source>
        <dbReference type="Proteomes" id="UP000541583"/>
    </source>
</evidence>
<name>A0ABR6PSC0_9SPHI</name>
<comment type="caution">
    <text evidence="3">The sequence shown here is derived from an EMBL/GenBank/DDBJ whole genome shotgun (WGS) entry which is preliminary data.</text>
</comment>
<reference evidence="3 4" key="1">
    <citation type="submission" date="2020-08" db="EMBL/GenBank/DDBJ databases">
        <title>Genomic Encyclopedia of Type Strains, Phase IV (KMG-V): Genome sequencing to study the core and pangenomes of soil and plant-associated prokaryotes.</title>
        <authorList>
            <person name="Whitman W."/>
        </authorList>
    </citation>
    <scope>NUCLEOTIDE SEQUENCE [LARGE SCALE GENOMIC DNA]</scope>
    <source>
        <strain evidence="3 4">ANJLi2</strain>
    </source>
</reference>
<evidence type="ECO:0000256" key="2">
    <source>
        <dbReference type="ARBA" id="ARBA00023002"/>
    </source>
</evidence>
<evidence type="ECO:0000256" key="1">
    <source>
        <dbReference type="ARBA" id="ARBA00006484"/>
    </source>
</evidence>